<dbReference type="AlphaFoldDB" id="A0A7C9RKM9"/>
<sequence>MTWTTKRGKWNWRKFLTADETAFIKEADTARVNIELQLQAWQRKYGLRRMKTVNRAIQRAKFEATP</sequence>
<comment type="caution">
    <text evidence="1">The sequence shown here is derived from an EMBL/GenBank/DDBJ whole genome shotgun (WGS) entry which is preliminary data.</text>
</comment>
<accession>A0A7C9RKM9</accession>
<dbReference type="EMBL" id="JAAMRR010001491">
    <property type="protein sequence ID" value="NGX99138.1"/>
    <property type="molecule type" value="Genomic_DNA"/>
</dbReference>
<keyword evidence="2" id="KW-1185">Reference proteome</keyword>
<name>A0A7C9RKM9_9BRAD</name>
<dbReference type="Proteomes" id="UP000480266">
    <property type="component" value="Unassembled WGS sequence"/>
</dbReference>
<evidence type="ECO:0000313" key="2">
    <source>
        <dbReference type="Proteomes" id="UP000480266"/>
    </source>
</evidence>
<protein>
    <submittedName>
        <fullName evidence="1">Uncharacterized protein</fullName>
    </submittedName>
</protein>
<reference evidence="1" key="1">
    <citation type="submission" date="2020-02" db="EMBL/GenBank/DDBJ databases">
        <title>Draft genome sequence of Candidatus Afipia apatlaquensis IBT-C3, a potential strain for decolorization of textile dyes.</title>
        <authorList>
            <person name="Sanchez-Reyes A."/>
            <person name="Breton-Deval L."/>
            <person name="Mangelson H."/>
            <person name="Sanchez-Flores A."/>
        </authorList>
    </citation>
    <scope>NUCLEOTIDE SEQUENCE [LARGE SCALE GENOMIC DNA]</scope>
    <source>
        <strain evidence="1">IBT-C3</strain>
    </source>
</reference>
<proteinExistence type="predicted"/>
<organism evidence="1 2">
    <name type="scientific">Candidatus Afipia apatlaquensis</name>
    <dbReference type="NCBI Taxonomy" id="2712852"/>
    <lineage>
        <taxon>Bacteria</taxon>
        <taxon>Pseudomonadati</taxon>
        <taxon>Pseudomonadota</taxon>
        <taxon>Alphaproteobacteria</taxon>
        <taxon>Hyphomicrobiales</taxon>
        <taxon>Nitrobacteraceae</taxon>
        <taxon>Afipia</taxon>
    </lineage>
</organism>
<evidence type="ECO:0000313" key="1">
    <source>
        <dbReference type="EMBL" id="NGX99138.1"/>
    </source>
</evidence>
<gene>
    <name evidence="1" type="ORF">G4V63_29230</name>
</gene>